<dbReference type="EMBL" id="BMNA01000001">
    <property type="protein sequence ID" value="GGL90039.1"/>
    <property type="molecule type" value="Genomic_DNA"/>
</dbReference>
<accession>A0A917WBE5</accession>
<reference evidence="3" key="2">
    <citation type="submission" date="2020-09" db="EMBL/GenBank/DDBJ databases">
        <authorList>
            <person name="Sun Q."/>
            <person name="Zhou Y."/>
        </authorList>
    </citation>
    <scope>NUCLEOTIDE SEQUENCE</scope>
    <source>
        <strain evidence="3">CGMCC 4.7308</strain>
    </source>
</reference>
<dbReference type="PANTHER" id="PTHR36933">
    <property type="entry name" value="SLL0788 PROTEIN"/>
    <property type="match status" value="1"/>
</dbReference>
<dbReference type="InterPro" id="IPR005183">
    <property type="entry name" value="DUF305_CopM-like"/>
</dbReference>
<evidence type="ECO:0000313" key="3">
    <source>
        <dbReference type="EMBL" id="GGL90039.1"/>
    </source>
</evidence>
<feature type="region of interest" description="Disordered" evidence="1">
    <location>
        <begin position="77"/>
        <end position="105"/>
    </location>
</feature>
<dbReference type="Gene3D" id="1.20.1260.10">
    <property type="match status" value="1"/>
</dbReference>
<dbReference type="AlphaFoldDB" id="A0A917WBE5"/>
<proteinExistence type="predicted"/>
<dbReference type="Proteomes" id="UP000655208">
    <property type="component" value="Unassembled WGS sequence"/>
</dbReference>
<dbReference type="Pfam" id="PF03713">
    <property type="entry name" value="DUF305"/>
    <property type="match status" value="1"/>
</dbReference>
<evidence type="ECO:0000313" key="4">
    <source>
        <dbReference type="Proteomes" id="UP000655208"/>
    </source>
</evidence>
<name>A0A917WBE5_9ACTN</name>
<reference evidence="3" key="1">
    <citation type="journal article" date="2014" name="Int. J. Syst. Evol. Microbiol.">
        <title>Complete genome sequence of Corynebacterium casei LMG S-19264T (=DSM 44701T), isolated from a smear-ripened cheese.</title>
        <authorList>
            <consortium name="US DOE Joint Genome Institute (JGI-PGF)"/>
            <person name="Walter F."/>
            <person name="Albersmeier A."/>
            <person name="Kalinowski J."/>
            <person name="Ruckert C."/>
        </authorList>
    </citation>
    <scope>NUCLEOTIDE SEQUENCE</scope>
    <source>
        <strain evidence="3">CGMCC 4.7308</strain>
    </source>
</reference>
<keyword evidence="4" id="KW-1185">Reference proteome</keyword>
<comment type="caution">
    <text evidence="3">The sequence shown here is derived from an EMBL/GenBank/DDBJ whole genome shotgun (WGS) entry which is preliminary data.</text>
</comment>
<evidence type="ECO:0000256" key="1">
    <source>
        <dbReference type="SAM" id="MobiDB-lite"/>
    </source>
</evidence>
<dbReference type="PANTHER" id="PTHR36933:SF1">
    <property type="entry name" value="SLL0788 PROTEIN"/>
    <property type="match status" value="1"/>
</dbReference>
<evidence type="ECO:0000259" key="2">
    <source>
        <dbReference type="Pfam" id="PF03713"/>
    </source>
</evidence>
<organism evidence="3 4">
    <name type="scientific">Nakamurella endophytica</name>
    <dbReference type="NCBI Taxonomy" id="1748367"/>
    <lineage>
        <taxon>Bacteria</taxon>
        <taxon>Bacillati</taxon>
        <taxon>Actinomycetota</taxon>
        <taxon>Actinomycetes</taxon>
        <taxon>Nakamurellales</taxon>
        <taxon>Nakamurellaceae</taxon>
        <taxon>Nakamurella</taxon>
    </lineage>
</organism>
<feature type="domain" description="DUF305" evidence="2">
    <location>
        <begin position="29"/>
        <end position="168"/>
    </location>
</feature>
<sequence>MVPVDGGAAQVGGVSTSYNGWDTAMIVWLAPHDAVAGQMAGLAATRSRNSTVRAIAAATDTETQDRYLTLSRFATAWGQPAPSTDPDAASGHDHGGGTSESTNIDQLQKAPAAGFDKLFLTLMIGHHKAALPIARAAIDNGTNPQDKAFAAQVLSSQQAEITQMQKALAAL</sequence>
<gene>
    <name evidence="3" type="ORF">GCM10011594_07150</name>
</gene>
<protein>
    <recommendedName>
        <fullName evidence="2">DUF305 domain-containing protein</fullName>
    </recommendedName>
</protein>
<dbReference type="InterPro" id="IPR012347">
    <property type="entry name" value="Ferritin-like"/>
</dbReference>